<organism evidence="5 6">
    <name type="scientific">Arthrobacter horti</name>
    <dbReference type="NCBI Taxonomy" id="3068273"/>
    <lineage>
        <taxon>Bacteria</taxon>
        <taxon>Bacillati</taxon>
        <taxon>Actinomycetota</taxon>
        <taxon>Actinomycetes</taxon>
        <taxon>Micrococcales</taxon>
        <taxon>Micrococcaceae</taxon>
        <taxon>Arthrobacter</taxon>
    </lineage>
</organism>
<gene>
    <name evidence="5" type="ORF">Q9R02_05190</name>
</gene>
<accession>A0ABT9ILS6</accession>
<evidence type="ECO:0000256" key="3">
    <source>
        <dbReference type="ARBA" id="ARBA00023163"/>
    </source>
</evidence>
<sequence>MPDALEVAAEPTRRRLLHLLVAGEQTVTELTEHFSVTRSAISQHLLLLESVRLVAARKDGRSRYYRLDPSGMATLRALVGQFWNDELDLLARDAQRLADSKDPQPKDTP</sequence>
<keyword evidence="6" id="KW-1185">Reference proteome</keyword>
<dbReference type="RefSeq" id="WP_305995590.1">
    <property type="nucleotide sequence ID" value="NZ_JAVALS010000002.1"/>
</dbReference>
<keyword evidence="1" id="KW-0805">Transcription regulation</keyword>
<dbReference type="PANTHER" id="PTHR33154">
    <property type="entry name" value="TRANSCRIPTIONAL REGULATOR, ARSR FAMILY"/>
    <property type="match status" value="1"/>
</dbReference>
<dbReference type="SUPFAM" id="SSF46785">
    <property type="entry name" value="Winged helix' DNA-binding domain"/>
    <property type="match status" value="1"/>
</dbReference>
<feature type="domain" description="HTH arsR-type" evidence="4">
    <location>
        <begin position="1"/>
        <end position="87"/>
    </location>
</feature>
<comment type="caution">
    <text evidence="5">The sequence shown here is derived from an EMBL/GenBank/DDBJ whole genome shotgun (WGS) entry which is preliminary data.</text>
</comment>
<evidence type="ECO:0000256" key="2">
    <source>
        <dbReference type="ARBA" id="ARBA00023125"/>
    </source>
</evidence>
<evidence type="ECO:0000313" key="6">
    <source>
        <dbReference type="Proteomes" id="UP001232725"/>
    </source>
</evidence>
<evidence type="ECO:0000256" key="1">
    <source>
        <dbReference type="ARBA" id="ARBA00023015"/>
    </source>
</evidence>
<name>A0ABT9ILS6_9MICC</name>
<dbReference type="CDD" id="cd00090">
    <property type="entry name" value="HTH_ARSR"/>
    <property type="match status" value="1"/>
</dbReference>
<dbReference type="Pfam" id="PF01022">
    <property type="entry name" value="HTH_5"/>
    <property type="match status" value="1"/>
</dbReference>
<dbReference type="InterPro" id="IPR036390">
    <property type="entry name" value="WH_DNA-bd_sf"/>
</dbReference>
<dbReference type="InterPro" id="IPR036388">
    <property type="entry name" value="WH-like_DNA-bd_sf"/>
</dbReference>
<dbReference type="PROSITE" id="PS50987">
    <property type="entry name" value="HTH_ARSR_2"/>
    <property type="match status" value="1"/>
</dbReference>
<keyword evidence="3" id="KW-0804">Transcription</keyword>
<evidence type="ECO:0000259" key="4">
    <source>
        <dbReference type="PROSITE" id="PS50987"/>
    </source>
</evidence>
<dbReference type="InterPro" id="IPR011991">
    <property type="entry name" value="ArsR-like_HTH"/>
</dbReference>
<dbReference type="Proteomes" id="UP001232725">
    <property type="component" value="Unassembled WGS sequence"/>
</dbReference>
<dbReference type="SMART" id="SM00418">
    <property type="entry name" value="HTH_ARSR"/>
    <property type="match status" value="1"/>
</dbReference>
<dbReference type="EMBL" id="JAVALS010000002">
    <property type="protein sequence ID" value="MDP5226546.1"/>
    <property type="molecule type" value="Genomic_DNA"/>
</dbReference>
<protein>
    <submittedName>
        <fullName evidence="5">Metalloregulator ArsR/SmtB family transcription factor</fullName>
    </submittedName>
</protein>
<evidence type="ECO:0000313" key="5">
    <source>
        <dbReference type="EMBL" id="MDP5226546.1"/>
    </source>
</evidence>
<dbReference type="Gene3D" id="1.10.10.10">
    <property type="entry name" value="Winged helix-like DNA-binding domain superfamily/Winged helix DNA-binding domain"/>
    <property type="match status" value="1"/>
</dbReference>
<proteinExistence type="predicted"/>
<dbReference type="NCBIfam" id="NF033788">
    <property type="entry name" value="HTH_metalloreg"/>
    <property type="match status" value="1"/>
</dbReference>
<dbReference type="PANTHER" id="PTHR33154:SF33">
    <property type="entry name" value="TRANSCRIPTIONAL REPRESSOR SDPR"/>
    <property type="match status" value="1"/>
</dbReference>
<dbReference type="PRINTS" id="PR00778">
    <property type="entry name" value="HTHARSR"/>
</dbReference>
<keyword evidence="2" id="KW-0238">DNA-binding</keyword>
<dbReference type="InterPro" id="IPR051081">
    <property type="entry name" value="HTH_MetalResp_TranReg"/>
</dbReference>
<reference evidence="5 6" key="1">
    <citation type="submission" date="2023-08" db="EMBL/GenBank/DDBJ databases">
        <title>Arthrobacter horti sp. nov., isolated from forest soil.</title>
        <authorList>
            <person name="Park M."/>
        </authorList>
    </citation>
    <scope>NUCLEOTIDE SEQUENCE [LARGE SCALE GENOMIC DNA]</scope>
    <source>
        <strain evidence="5 6">YJM1</strain>
    </source>
</reference>
<dbReference type="InterPro" id="IPR001845">
    <property type="entry name" value="HTH_ArsR_DNA-bd_dom"/>
</dbReference>